<name>A0A366KEL5_9BIFI</name>
<dbReference type="InterPro" id="IPR016040">
    <property type="entry name" value="NAD(P)-bd_dom"/>
</dbReference>
<dbReference type="Gene3D" id="3.40.50.720">
    <property type="entry name" value="NAD(P)-binding Rossmann-like Domain"/>
    <property type="match status" value="1"/>
</dbReference>
<organism evidence="2 3">
    <name type="scientific">Bifidobacterium xylocopae</name>
    <dbReference type="NCBI Taxonomy" id="2493119"/>
    <lineage>
        <taxon>Bacteria</taxon>
        <taxon>Bacillati</taxon>
        <taxon>Actinomycetota</taxon>
        <taxon>Actinomycetes</taxon>
        <taxon>Bifidobacteriales</taxon>
        <taxon>Bifidobacteriaceae</taxon>
        <taxon>Bifidobacterium</taxon>
    </lineage>
</organism>
<dbReference type="PANTHER" id="PTHR43355">
    <property type="entry name" value="FLAVIN REDUCTASE (NADPH)"/>
    <property type="match status" value="1"/>
</dbReference>
<feature type="domain" description="NAD(P)-binding" evidence="1">
    <location>
        <begin position="8"/>
        <end position="188"/>
    </location>
</feature>
<gene>
    <name evidence="2" type="ORF">CRD59_00620</name>
</gene>
<keyword evidence="3" id="KW-1185">Reference proteome</keyword>
<dbReference type="SUPFAM" id="SSF51735">
    <property type="entry name" value="NAD(P)-binding Rossmann-fold domains"/>
    <property type="match status" value="1"/>
</dbReference>
<protein>
    <submittedName>
        <fullName evidence="2">NADH-flavin reductase</fullName>
    </submittedName>
</protein>
<proteinExistence type="predicted"/>
<dbReference type="AlphaFoldDB" id="A0A366KEL5"/>
<dbReference type="OrthoDB" id="3191258at2"/>
<dbReference type="EMBL" id="PDCH01000001">
    <property type="protein sequence ID" value="RBQ00141.1"/>
    <property type="molecule type" value="Genomic_DNA"/>
</dbReference>
<dbReference type="InterPro" id="IPR036291">
    <property type="entry name" value="NAD(P)-bd_dom_sf"/>
</dbReference>
<dbReference type="GO" id="GO:0016646">
    <property type="term" value="F:oxidoreductase activity, acting on the CH-NH group of donors, NAD or NADP as acceptor"/>
    <property type="evidence" value="ECO:0007669"/>
    <property type="project" value="TreeGrafter"/>
</dbReference>
<comment type="caution">
    <text evidence="2">The sequence shown here is derived from an EMBL/GenBank/DDBJ whole genome shotgun (WGS) entry which is preliminary data.</text>
</comment>
<dbReference type="InterPro" id="IPR051606">
    <property type="entry name" value="Polyketide_Oxido-like"/>
</dbReference>
<dbReference type="Pfam" id="PF13460">
    <property type="entry name" value="NAD_binding_10"/>
    <property type="match status" value="1"/>
</dbReference>
<evidence type="ECO:0000259" key="1">
    <source>
        <dbReference type="Pfam" id="PF13460"/>
    </source>
</evidence>
<sequence length="209" mass="22897">MKLAVVAANGKAGSAIVKEAVDRGIDVTAIVRHENRTEAQHSLRKDLFDLTAADLKPFDAVVDAFGAFKLEDLPEHMTSLKHLCDQLAYSKTRLLVVGGAGSLYTDPGHNQELKDSADFPRDAYPLSKIMSQSLEQLRLREEVRWTYVSPAADFRANGTRTGKYLLRGEEYSTNDNGESAISYADYAIGMVDEALSGGHIHERISLIGA</sequence>
<dbReference type="PANTHER" id="PTHR43355:SF2">
    <property type="entry name" value="FLAVIN REDUCTASE (NADPH)"/>
    <property type="match status" value="1"/>
</dbReference>
<accession>A0A366KEL5</accession>
<reference evidence="2 3" key="1">
    <citation type="submission" date="2017-10" db="EMBL/GenBank/DDBJ databases">
        <title>Bifidobacterium xylocopum sp. nov. and Bifidobacterium aemilianum sp. nov., from the carpenter bee (Xylocopa violacea) digestive tract.</title>
        <authorList>
            <person name="Alberoni D."/>
            <person name="Baffoni L."/>
            <person name="Di Gioia D."/>
            <person name="Gaggia F."/>
            <person name="Biavati B."/>
        </authorList>
    </citation>
    <scope>NUCLEOTIDE SEQUENCE [LARGE SCALE GENOMIC DNA]</scope>
    <source>
        <strain evidence="2 3">XV2</strain>
    </source>
</reference>
<evidence type="ECO:0000313" key="3">
    <source>
        <dbReference type="Proteomes" id="UP000252345"/>
    </source>
</evidence>
<evidence type="ECO:0000313" key="2">
    <source>
        <dbReference type="EMBL" id="RBQ00141.1"/>
    </source>
</evidence>
<dbReference type="Proteomes" id="UP000252345">
    <property type="component" value="Unassembled WGS sequence"/>
</dbReference>